<evidence type="ECO:0000313" key="3">
    <source>
        <dbReference type="Proteomes" id="UP000261580"/>
    </source>
</evidence>
<name>A0A3Q4MR46_NEOBR</name>
<feature type="domain" description="C2" evidence="1">
    <location>
        <begin position="1"/>
        <end position="78"/>
    </location>
</feature>
<dbReference type="InterPro" id="IPR001192">
    <property type="entry name" value="PI-PLC_fam"/>
</dbReference>
<protein>
    <recommendedName>
        <fullName evidence="1">C2 domain-containing protein</fullName>
    </recommendedName>
</protein>
<dbReference type="PANTHER" id="PTHR10336:SF6">
    <property type="entry name" value="1-PHOSPHATIDYLINOSITOL 4,5-BISPHOSPHATE PHOSPHODIESTERASE EPSILON-1"/>
    <property type="match status" value="1"/>
</dbReference>
<evidence type="ECO:0000313" key="2">
    <source>
        <dbReference type="Ensembl" id="ENSNBRP00000017244.1"/>
    </source>
</evidence>
<reference evidence="2" key="2">
    <citation type="submission" date="2025-09" db="UniProtKB">
        <authorList>
            <consortium name="Ensembl"/>
        </authorList>
    </citation>
    <scope>IDENTIFICATION</scope>
</reference>
<dbReference type="AlphaFoldDB" id="A0A3Q4MR46"/>
<evidence type="ECO:0000259" key="1">
    <source>
        <dbReference type="PROSITE" id="PS50004"/>
    </source>
</evidence>
<proteinExistence type="predicted"/>
<accession>A0A3Q4MR46</accession>
<dbReference type="InterPro" id="IPR000008">
    <property type="entry name" value="C2_dom"/>
</dbReference>
<dbReference type="OMA" id="LVRIDFC"/>
<keyword evidence="3" id="KW-1185">Reference proteome</keyword>
<dbReference type="GO" id="GO:0004435">
    <property type="term" value="F:phosphatidylinositol-4,5-bisphosphate phospholipase C activity"/>
    <property type="evidence" value="ECO:0007669"/>
    <property type="project" value="TreeGrafter"/>
</dbReference>
<dbReference type="Bgee" id="ENSNBRG00000013332">
    <property type="expression patterns" value="Expressed in muscle tissue"/>
</dbReference>
<dbReference type="GO" id="GO:0048015">
    <property type="term" value="P:phosphatidylinositol-mediated signaling"/>
    <property type="evidence" value="ECO:0007669"/>
    <property type="project" value="TreeGrafter"/>
</dbReference>
<sequence>MPVDSCHFRTKPIHRNTLNPMWNEHFQFTVHFEEMCFLRFAVVENNSSQTTAQRTLPLKALKPGYRHVQLRTQHNESLEVSSLFIYSHRTEEGPAGGATASSLVRFIQVCCF</sequence>
<dbReference type="SUPFAM" id="SSF49562">
    <property type="entry name" value="C2 domain (Calcium/lipid-binding domain, CaLB)"/>
    <property type="match status" value="1"/>
</dbReference>
<dbReference type="PANTHER" id="PTHR10336">
    <property type="entry name" value="PHOSPHOINOSITIDE-SPECIFIC PHOSPHOLIPASE C FAMILY PROTEIN"/>
    <property type="match status" value="1"/>
</dbReference>
<dbReference type="InterPro" id="IPR035892">
    <property type="entry name" value="C2_domain_sf"/>
</dbReference>
<dbReference type="GO" id="GO:0007265">
    <property type="term" value="P:Ras protein signal transduction"/>
    <property type="evidence" value="ECO:0007669"/>
    <property type="project" value="TreeGrafter"/>
</dbReference>
<organism evidence="2 3">
    <name type="scientific">Neolamprologus brichardi</name>
    <name type="common">Fairy cichlid</name>
    <name type="synonym">Lamprologus brichardi</name>
    <dbReference type="NCBI Taxonomy" id="32507"/>
    <lineage>
        <taxon>Eukaryota</taxon>
        <taxon>Metazoa</taxon>
        <taxon>Chordata</taxon>
        <taxon>Craniata</taxon>
        <taxon>Vertebrata</taxon>
        <taxon>Euteleostomi</taxon>
        <taxon>Actinopterygii</taxon>
        <taxon>Neopterygii</taxon>
        <taxon>Teleostei</taxon>
        <taxon>Neoteleostei</taxon>
        <taxon>Acanthomorphata</taxon>
        <taxon>Ovalentaria</taxon>
        <taxon>Cichlomorphae</taxon>
        <taxon>Cichliformes</taxon>
        <taxon>Cichlidae</taxon>
        <taxon>African cichlids</taxon>
        <taxon>Pseudocrenilabrinae</taxon>
        <taxon>Lamprologini</taxon>
        <taxon>Neolamprologus</taxon>
    </lineage>
</organism>
<dbReference type="STRING" id="32507.ENSNBRP00000017244"/>
<dbReference type="GO" id="GO:0051209">
    <property type="term" value="P:release of sequestered calcium ion into cytosol"/>
    <property type="evidence" value="ECO:0007669"/>
    <property type="project" value="TreeGrafter"/>
</dbReference>
<dbReference type="GO" id="GO:0046488">
    <property type="term" value="P:phosphatidylinositol metabolic process"/>
    <property type="evidence" value="ECO:0007669"/>
    <property type="project" value="TreeGrafter"/>
</dbReference>
<dbReference type="Gene3D" id="2.60.40.150">
    <property type="entry name" value="C2 domain"/>
    <property type="match status" value="1"/>
</dbReference>
<dbReference type="GO" id="GO:0007186">
    <property type="term" value="P:G protein-coupled receptor signaling pathway"/>
    <property type="evidence" value="ECO:0007669"/>
    <property type="project" value="TreeGrafter"/>
</dbReference>
<dbReference type="Pfam" id="PF00168">
    <property type="entry name" value="C2"/>
    <property type="match status" value="1"/>
</dbReference>
<dbReference type="GeneTree" id="ENSGT00940000157356"/>
<dbReference type="Ensembl" id="ENSNBRT00000017710.1">
    <property type="protein sequence ID" value="ENSNBRP00000017244.1"/>
    <property type="gene ID" value="ENSNBRG00000013332.1"/>
</dbReference>
<dbReference type="PROSITE" id="PS50004">
    <property type="entry name" value="C2"/>
    <property type="match status" value="1"/>
</dbReference>
<dbReference type="Proteomes" id="UP000261580">
    <property type="component" value="Unassembled WGS sequence"/>
</dbReference>
<reference evidence="2" key="1">
    <citation type="submission" date="2025-08" db="UniProtKB">
        <authorList>
            <consortium name="Ensembl"/>
        </authorList>
    </citation>
    <scope>IDENTIFICATION</scope>
</reference>
<dbReference type="CDD" id="cd00275">
    <property type="entry name" value="C2_PLC_like"/>
    <property type="match status" value="1"/>
</dbReference>